<evidence type="ECO:0000313" key="5">
    <source>
        <dbReference type="Proteomes" id="UP001515480"/>
    </source>
</evidence>
<dbReference type="SUPFAM" id="SSF49562">
    <property type="entry name" value="C2 domain (Calcium/lipid-binding domain, CaLB)"/>
    <property type="match status" value="2"/>
</dbReference>
<feature type="compositionally biased region" description="Basic residues" evidence="2">
    <location>
        <begin position="390"/>
        <end position="410"/>
    </location>
</feature>
<dbReference type="Proteomes" id="UP001515480">
    <property type="component" value="Unassembled WGS sequence"/>
</dbReference>
<dbReference type="Gene3D" id="2.60.40.150">
    <property type="entry name" value="C2 domain"/>
    <property type="match status" value="2"/>
</dbReference>
<dbReference type="InterPro" id="IPR056288">
    <property type="entry name" value="CEP76_C"/>
</dbReference>
<reference evidence="4 5" key="1">
    <citation type="journal article" date="2024" name="Science">
        <title>Giant polyketide synthase enzymes in the biosynthesis of giant marine polyether toxins.</title>
        <authorList>
            <person name="Fallon T.R."/>
            <person name="Shende V.V."/>
            <person name="Wierzbicki I.H."/>
            <person name="Pendleton A.L."/>
            <person name="Watervoot N.F."/>
            <person name="Auber R.P."/>
            <person name="Gonzalez D.J."/>
            <person name="Wisecaver J.H."/>
            <person name="Moore B.S."/>
        </authorList>
    </citation>
    <scope>NUCLEOTIDE SEQUENCE [LARGE SCALE GENOMIC DNA]</scope>
    <source>
        <strain evidence="4 5">12B1</strain>
    </source>
</reference>
<dbReference type="InterPro" id="IPR052299">
    <property type="entry name" value="CEP76"/>
</dbReference>
<feature type="region of interest" description="Disordered" evidence="2">
    <location>
        <begin position="1"/>
        <end position="100"/>
    </location>
</feature>
<dbReference type="Gene3D" id="3.10.620.30">
    <property type="match status" value="1"/>
</dbReference>
<dbReference type="Pfam" id="PF00168">
    <property type="entry name" value="C2"/>
    <property type="match status" value="2"/>
</dbReference>
<organism evidence="4 5">
    <name type="scientific">Prymnesium parvum</name>
    <name type="common">Toxic golden alga</name>
    <dbReference type="NCBI Taxonomy" id="97485"/>
    <lineage>
        <taxon>Eukaryota</taxon>
        <taxon>Haptista</taxon>
        <taxon>Haptophyta</taxon>
        <taxon>Prymnesiophyceae</taxon>
        <taxon>Prymnesiales</taxon>
        <taxon>Prymnesiaceae</taxon>
        <taxon>Prymnesium</taxon>
    </lineage>
</organism>
<feature type="region of interest" description="Disordered" evidence="2">
    <location>
        <begin position="272"/>
        <end position="412"/>
    </location>
</feature>
<dbReference type="PANTHER" id="PTHR46436">
    <property type="entry name" value="CENTROSOMAL PROTEIN OF 76 KDA"/>
    <property type="match status" value="1"/>
</dbReference>
<dbReference type="PROSITE" id="PS50004">
    <property type="entry name" value="C2"/>
    <property type="match status" value="2"/>
</dbReference>
<feature type="domain" description="C2" evidence="3">
    <location>
        <begin position="609"/>
        <end position="734"/>
    </location>
</feature>
<name>A0AB34IU58_PRYPA</name>
<evidence type="ECO:0000256" key="1">
    <source>
        <dbReference type="SAM" id="Coils"/>
    </source>
</evidence>
<evidence type="ECO:0000313" key="4">
    <source>
        <dbReference type="EMBL" id="KAL1505008.1"/>
    </source>
</evidence>
<evidence type="ECO:0000256" key="2">
    <source>
        <dbReference type="SAM" id="MobiDB-lite"/>
    </source>
</evidence>
<protein>
    <recommendedName>
        <fullName evidence="3">C2 domain-containing protein</fullName>
    </recommendedName>
</protein>
<keyword evidence="5" id="KW-1185">Reference proteome</keyword>
<evidence type="ECO:0000259" key="3">
    <source>
        <dbReference type="PROSITE" id="PS50004"/>
    </source>
</evidence>
<dbReference type="PANTHER" id="PTHR46436:SF2">
    <property type="entry name" value="CHROMOSOME UNDETERMINED SCAFFOLD_119, WHOLE GENOME SHOTGUN SEQUENCE"/>
    <property type="match status" value="1"/>
</dbReference>
<dbReference type="CDD" id="cd00030">
    <property type="entry name" value="C2"/>
    <property type="match status" value="2"/>
</dbReference>
<proteinExistence type="predicted"/>
<gene>
    <name evidence="4" type="ORF">AB1Y20_008771</name>
</gene>
<feature type="compositionally biased region" description="Gly residues" evidence="2">
    <location>
        <begin position="341"/>
        <end position="360"/>
    </location>
</feature>
<sequence>MAAKQEEEEMNRAPPKEDDDEDPKAKKKKPEKSWFRNPFRKDDDGKAEKEREAKKQHKLKEEENKKAKEVAESKKVEQEETQREKEKKQRQQELLQKNLDPSRRVFQMHMKAIKLENLGEKPLLSTFLRVTLGGDYSEREEPGKGIVRKGTKGQVFHTHRASKLKPGDSMFYRNEFGSGVPVYWMGSYVDLEMQEFLLEVCRRRITRRVNKLGEARVNLGSIAQGSIMQMLEIEDENTGLHVKTNFVIYFQELFVYQLRFVDWRGFKLKAADAPKRRKRTEQAEAAEEKKKRIREERQERRAARLQAERDRRAKIRQQRMEKQARAVAKKNGTPLPNTGATDGGAGETGGADEATGGGGDDQARLIGGPTSDETGQGAASIKRQSILRRLAARKRKHHTATTTTTHKKMTSKQLANVAAAKEEEKRMAREAREKKTLEKIKAKQDKKVAKRKEKAIREAEKAELDKDKYEEPSSDPYIVFSIDPPANPGCKIFRHGGYFGRTVRTDMVPNSLNPTWEEARKPLAYLGTRSELENEILHIRVYDWDFLSSDDLIGEADVPLNGLLEYGQVEVELTLDEPDPEGKEIRGKKPMKSVPAGRLTGQVLFDGKIPEYNQIGDLIERKPGITYLAVRINHATKLIPADPNGSSDPFVIVEWDGCQQSTRVIPRTLEPIWNQTLYFPLKMVTITQAGLEGKPPISVRCFDMDEAGHDLLGSCEIPLHRITSAEHARIEDEFDSTGKPHKGRVLKLPAQKLDLPGHTIQSTIDLWAYFINDLPLDIHLEQPTSSASTTLSKEYEQRAKTFIGGLAPAVRQAIESAMKLQLGKPEESDLDQDQLKAMICATDQDGCEHFFCEYLTPVIPPSEMDSAIKVARMVRCITWSDDEETFKNEKSKEVWQAPPFFMEMRKGDMEDHALLMCNLLLGLGLDAYVCVGRLEGSKELEKRHVWVMTREEDGSVKMYETSNGEPITLPDRWETLDLAEAKKEEAEALGKSLRSALASGVSKTRGIAAYTAMQTLRQTGKLASQVVTSAGDAGRVIVGADEDSTRKPEAVEAAAVVPVATEAAEAESAKRRRRRVQQTIDDDLLAGGEMMRDEDNEDELLNRIDIEERMAEVQFGDVIVSEEQEAILRDRAKRFSKRGAGAKEELNDDSLPNLPDVSLPYAQLEAVFNHKNLWIPRLHTDPAKITYNFDEGAFATNREEASRARGEWDAFIDPRMRSMGLPQAFYQPKRLAPKPPADRLRAMEHQIQSELKLQITYSRVGIPTIINKSAELEDTLKHGLELQERVRIGDKTARKELDSWSREVKSKLPPGSTFRARVINYSYTDAKKIRKHLLSSTDYASRQDDGTQFALAVKCFGFYGGICSVWVHFGLIDTDLLS</sequence>
<feature type="coiled-coil region" evidence="1">
    <location>
        <begin position="414"/>
        <end position="462"/>
    </location>
</feature>
<feature type="compositionally biased region" description="Basic and acidic residues" evidence="2">
    <location>
        <begin position="272"/>
        <end position="311"/>
    </location>
</feature>
<accession>A0AB34IU58</accession>
<feature type="domain" description="C2" evidence="3">
    <location>
        <begin position="434"/>
        <end position="573"/>
    </location>
</feature>
<dbReference type="SMART" id="SM00239">
    <property type="entry name" value="C2"/>
    <property type="match status" value="2"/>
</dbReference>
<dbReference type="Pfam" id="PF24652">
    <property type="entry name" value="CEP76_C"/>
    <property type="match status" value="1"/>
</dbReference>
<dbReference type="EMBL" id="JBGBPQ010000019">
    <property type="protein sequence ID" value="KAL1505008.1"/>
    <property type="molecule type" value="Genomic_DNA"/>
</dbReference>
<feature type="compositionally biased region" description="Basic and acidic residues" evidence="2">
    <location>
        <begin position="31"/>
        <end position="91"/>
    </location>
</feature>
<dbReference type="Pfam" id="PF24656">
    <property type="entry name" value="CEPT76_peptidase"/>
    <property type="match status" value="1"/>
</dbReference>
<dbReference type="InterPro" id="IPR056290">
    <property type="entry name" value="CEPT76/DRC7_peptidase-like_dom"/>
</dbReference>
<dbReference type="InterPro" id="IPR000008">
    <property type="entry name" value="C2_dom"/>
</dbReference>
<keyword evidence="1" id="KW-0175">Coiled coil</keyword>
<comment type="caution">
    <text evidence="4">The sequence shown here is derived from an EMBL/GenBank/DDBJ whole genome shotgun (WGS) entry which is preliminary data.</text>
</comment>
<dbReference type="InterPro" id="IPR035892">
    <property type="entry name" value="C2_domain_sf"/>
</dbReference>